<keyword evidence="2" id="KW-0479">Metal-binding</keyword>
<dbReference type="Pfam" id="PF07731">
    <property type="entry name" value="Cu-oxidase_2"/>
    <property type="match status" value="1"/>
</dbReference>
<feature type="domain" description="Plastocyanin-like" evidence="8">
    <location>
        <begin position="465"/>
        <end position="596"/>
    </location>
</feature>
<evidence type="ECO:0000313" key="12">
    <source>
        <dbReference type="EMBL" id="KZL87532.1"/>
    </source>
</evidence>
<keyword evidence="4" id="KW-0560">Oxidoreductase</keyword>
<comment type="caution">
    <text evidence="12">The sequence shown here is derived from an EMBL/GenBank/DDBJ whole genome shotgun (WGS) entry which is preliminary data.</text>
</comment>
<name>A0A161YCI6_COLIC</name>
<dbReference type="SUPFAM" id="SSF53474">
    <property type="entry name" value="alpha/beta-Hydrolases"/>
    <property type="match status" value="1"/>
</dbReference>
<dbReference type="GO" id="GO:0005507">
    <property type="term" value="F:copper ion binding"/>
    <property type="evidence" value="ECO:0007669"/>
    <property type="project" value="InterPro"/>
</dbReference>
<dbReference type="InterPro" id="IPR045087">
    <property type="entry name" value="Cu-oxidase_fam"/>
</dbReference>
<proteinExistence type="inferred from homology"/>
<dbReference type="PANTHER" id="PTHR11709">
    <property type="entry name" value="MULTI-COPPER OXIDASE"/>
    <property type="match status" value="1"/>
</dbReference>
<dbReference type="Gene3D" id="2.60.40.420">
    <property type="entry name" value="Cupredoxins - blue copper proteins"/>
    <property type="match status" value="3"/>
</dbReference>
<feature type="region of interest" description="Disordered" evidence="7">
    <location>
        <begin position="318"/>
        <end position="342"/>
    </location>
</feature>
<evidence type="ECO:0000256" key="3">
    <source>
        <dbReference type="ARBA" id="ARBA00022729"/>
    </source>
</evidence>
<evidence type="ECO:0000259" key="9">
    <source>
        <dbReference type="Pfam" id="PF00561"/>
    </source>
</evidence>
<dbReference type="STRING" id="1573173.A0A161YCI6"/>
<dbReference type="SUPFAM" id="SSF49503">
    <property type="entry name" value="Cupredoxins"/>
    <property type="match status" value="3"/>
</dbReference>
<dbReference type="InterPro" id="IPR000073">
    <property type="entry name" value="AB_hydrolase_1"/>
</dbReference>
<evidence type="ECO:0000259" key="10">
    <source>
        <dbReference type="Pfam" id="PF07731"/>
    </source>
</evidence>
<dbReference type="InterPro" id="IPR001117">
    <property type="entry name" value="Cu-oxidase_2nd"/>
</dbReference>
<evidence type="ECO:0000259" key="8">
    <source>
        <dbReference type="Pfam" id="PF00394"/>
    </source>
</evidence>
<dbReference type="Pfam" id="PF00394">
    <property type="entry name" value="Cu-oxidase"/>
    <property type="match status" value="1"/>
</dbReference>
<feature type="domain" description="Plastocyanin-like" evidence="10">
    <location>
        <begin position="695"/>
        <end position="800"/>
    </location>
</feature>
<organism evidence="12 13">
    <name type="scientific">Colletotrichum incanum</name>
    <name type="common">Soybean anthracnose fungus</name>
    <dbReference type="NCBI Taxonomy" id="1573173"/>
    <lineage>
        <taxon>Eukaryota</taxon>
        <taxon>Fungi</taxon>
        <taxon>Dikarya</taxon>
        <taxon>Ascomycota</taxon>
        <taxon>Pezizomycotina</taxon>
        <taxon>Sordariomycetes</taxon>
        <taxon>Hypocreomycetidae</taxon>
        <taxon>Glomerellales</taxon>
        <taxon>Glomerellaceae</taxon>
        <taxon>Colletotrichum</taxon>
        <taxon>Colletotrichum spaethianum species complex</taxon>
    </lineage>
</organism>
<dbReference type="InterPro" id="IPR008972">
    <property type="entry name" value="Cupredoxin"/>
</dbReference>
<evidence type="ECO:0000256" key="4">
    <source>
        <dbReference type="ARBA" id="ARBA00023002"/>
    </source>
</evidence>
<evidence type="ECO:0000313" key="13">
    <source>
        <dbReference type="Proteomes" id="UP000076584"/>
    </source>
</evidence>
<keyword evidence="13" id="KW-1185">Reference proteome</keyword>
<evidence type="ECO:0000259" key="11">
    <source>
        <dbReference type="Pfam" id="PF07732"/>
    </source>
</evidence>
<gene>
    <name evidence="12" type="ORF">CI238_01436</name>
</gene>
<comment type="similarity">
    <text evidence="1">Belongs to the multicopper oxidase family.</text>
</comment>
<evidence type="ECO:0000256" key="5">
    <source>
        <dbReference type="ARBA" id="ARBA00023008"/>
    </source>
</evidence>
<keyword evidence="3" id="KW-0732">Signal</keyword>
<dbReference type="GO" id="GO:0016491">
    <property type="term" value="F:oxidoreductase activity"/>
    <property type="evidence" value="ECO:0007669"/>
    <property type="project" value="UniProtKB-KW"/>
</dbReference>
<feature type="domain" description="Plastocyanin-like" evidence="11">
    <location>
        <begin position="329"/>
        <end position="435"/>
    </location>
</feature>
<dbReference type="Pfam" id="PF07732">
    <property type="entry name" value="Cu-oxidase_3"/>
    <property type="match status" value="1"/>
</dbReference>
<evidence type="ECO:0000256" key="7">
    <source>
        <dbReference type="SAM" id="MobiDB-lite"/>
    </source>
</evidence>
<evidence type="ECO:0000256" key="2">
    <source>
        <dbReference type="ARBA" id="ARBA00022723"/>
    </source>
</evidence>
<keyword evidence="6" id="KW-0325">Glycoprotein</keyword>
<dbReference type="CDD" id="cd13850">
    <property type="entry name" value="CuRO_1_Abr2_like"/>
    <property type="match status" value="1"/>
</dbReference>
<evidence type="ECO:0000256" key="6">
    <source>
        <dbReference type="ARBA" id="ARBA00023180"/>
    </source>
</evidence>
<dbReference type="AlphaFoldDB" id="A0A161YCI6"/>
<keyword evidence="5" id="KW-0186">Copper</keyword>
<feature type="domain" description="AB hydrolase-1" evidence="9">
    <location>
        <begin position="41"/>
        <end position="285"/>
    </location>
</feature>
<dbReference type="PANTHER" id="PTHR11709:SF488">
    <property type="entry name" value="LACCASE-RELATED"/>
    <property type="match status" value="1"/>
</dbReference>
<dbReference type="Gene3D" id="3.40.50.1820">
    <property type="entry name" value="alpha/beta hydrolase"/>
    <property type="match status" value="1"/>
</dbReference>
<dbReference type="InterPro" id="IPR029058">
    <property type="entry name" value="AB_hydrolase_fold"/>
</dbReference>
<dbReference type="InterPro" id="IPR011706">
    <property type="entry name" value="Cu-oxidase_C"/>
</dbReference>
<sequence>MLPTYIPVQKIEANNGIVYAYRRLGPARGIPLVLHMHVRASMGYWDPVFIRPLLVKRPVIMFDPPAVGQSSGGTQRTPSDINIMGADLNAFLDALSLEHIDLLGFSIGSMACQMATLARPERVRRLILIGADPSGPIPGEHFWPRTDPNLDRFLTLQQSATEADWQAAYTLTFFRDDDQGRAAAEAYFQRLRESEFNEHAAEGGLPTFNNVESFMIQLKSIKHWCAPGDRNKHSFYRLHELTMPVLVMTGDDDYLVPTPRSYELMHGIPNCLLVIWPRAGHASIWQYAKNYAAKVNEFLDSGMDNYAKPQLYGKSGTYVKASQSDSDSDGHGRPTYLINGDTPGPVLTVNEGETLEAFVDNQLAIETTIHWHGIYQIDEPWNDGVPGVTQWATEPRDNYTYRFTPQGQYGSYFYHGHFGPAFSDGQRGPLWITPAEWRPRPYELISKKEHDIRAMRAAEKNPRHIIVADWNDQPMDMYLIRFRDTGYIPICANSLTLNGRGGTRCESAQDLEDAGGPGRNERGCRYRIPGHEYTNVEYCTETHPELEVVQAEPGEEWVWINFIHSGAHHSLAISIDEHEFWVVAADGEFVHPQKVDLSKHSNRTVPTTKPWLHLNGSVIAPTDNAMDETKLAPYPPRPPPEKADFTLKFMVNRTGPSTWVLNSAPHEFFRQNVPPIMWNEKSRGRTSWGNSNGFLRNGSIVDLIIENGAEIDASHPFHKHNHKVWIIGQGDGGFPWKSVDDAMKNGGAKYFNLVNPPYRDGFTLYSGEGKFTVVRYKIDFPAVSMLHCHMIHHFASGQQVIMLEGMEVMPPVPQELKDKPHVEFEFPPRYGPLD</sequence>
<reference evidence="12 13" key="1">
    <citation type="submission" date="2015-06" db="EMBL/GenBank/DDBJ databases">
        <title>Survival trade-offs in plant roots during colonization by closely related pathogenic and mutualistic fungi.</title>
        <authorList>
            <person name="Hacquard S."/>
            <person name="Kracher B."/>
            <person name="Hiruma K."/>
            <person name="Weinman A."/>
            <person name="Muench P."/>
            <person name="Garrido Oter R."/>
            <person name="Ver Loren van Themaat E."/>
            <person name="Dallerey J.-F."/>
            <person name="Damm U."/>
            <person name="Henrissat B."/>
            <person name="Lespinet O."/>
            <person name="Thon M."/>
            <person name="Kemen E."/>
            <person name="McHardy A.C."/>
            <person name="Schulze-Lefert P."/>
            <person name="O'Connell R.J."/>
        </authorList>
    </citation>
    <scope>NUCLEOTIDE SEQUENCE [LARGE SCALE GENOMIC DNA]</scope>
    <source>
        <strain evidence="12 13">MAFF 238704</strain>
    </source>
</reference>
<dbReference type="Proteomes" id="UP000076584">
    <property type="component" value="Unassembled WGS sequence"/>
</dbReference>
<dbReference type="EMBL" id="LFIW01000219">
    <property type="protein sequence ID" value="KZL87532.1"/>
    <property type="molecule type" value="Genomic_DNA"/>
</dbReference>
<protein>
    <submittedName>
        <fullName evidence="12">Multicopper oxidase</fullName>
    </submittedName>
</protein>
<evidence type="ECO:0000256" key="1">
    <source>
        <dbReference type="ARBA" id="ARBA00010609"/>
    </source>
</evidence>
<dbReference type="Pfam" id="PF00561">
    <property type="entry name" value="Abhydrolase_1"/>
    <property type="match status" value="1"/>
</dbReference>
<dbReference type="InterPro" id="IPR011707">
    <property type="entry name" value="Cu-oxidase-like_N"/>
</dbReference>
<accession>A0A161YCI6</accession>